<dbReference type="EMBL" id="OW152833">
    <property type="protein sequence ID" value="CAH2054777.1"/>
    <property type="molecule type" value="Genomic_DNA"/>
</dbReference>
<proteinExistence type="predicted"/>
<feature type="non-terminal residue" evidence="2">
    <location>
        <position position="79"/>
    </location>
</feature>
<keyword evidence="3" id="KW-1185">Reference proteome</keyword>
<gene>
    <name evidence="2" type="ORF">IPOD504_LOCUS8779</name>
</gene>
<name>A0ABN8IFR9_9NEOP</name>
<sequence>MSRIKVAAGRKRYFVCSFRAFLYPKPAGFQSVPRVAPLSTVGVATHRKRPRAAPSRAARKEKRTPYHKSDSSTREIPRP</sequence>
<dbReference type="Proteomes" id="UP000837857">
    <property type="component" value="Chromosome 21"/>
</dbReference>
<accession>A0ABN8IFR9</accession>
<evidence type="ECO:0000256" key="1">
    <source>
        <dbReference type="SAM" id="MobiDB-lite"/>
    </source>
</evidence>
<reference evidence="2" key="1">
    <citation type="submission" date="2022-03" db="EMBL/GenBank/DDBJ databases">
        <authorList>
            <person name="Martin H S."/>
        </authorList>
    </citation>
    <scope>NUCLEOTIDE SEQUENCE</scope>
</reference>
<organism evidence="2 3">
    <name type="scientific">Iphiclides podalirius</name>
    <name type="common">scarce swallowtail</name>
    <dbReference type="NCBI Taxonomy" id="110791"/>
    <lineage>
        <taxon>Eukaryota</taxon>
        <taxon>Metazoa</taxon>
        <taxon>Ecdysozoa</taxon>
        <taxon>Arthropoda</taxon>
        <taxon>Hexapoda</taxon>
        <taxon>Insecta</taxon>
        <taxon>Pterygota</taxon>
        <taxon>Neoptera</taxon>
        <taxon>Endopterygota</taxon>
        <taxon>Lepidoptera</taxon>
        <taxon>Glossata</taxon>
        <taxon>Ditrysia</taxon>
        <taxon>Papilionoidea</taxon>
        <taxon>Papilionidae</taxon>
        <taxon>Papilioninae</taxon>
        <taxon>Iphiclides</taxon>
    </lineage>
</organism>
<feature type="compositionally biased region" description="Basic residues" evidence="1">
    <location>
        <begin position="45"/>
        <end position="62"/>
    </location>
</feature>
<feature type="region of interest" description="Disordered" evidence="1">
    <location>
        <begin position="43"/>
        <end position="79"/>
    </location>
</feature>
<evidence type="ECO:0000313" key="3">
    <source>
        <dbReference type="Proteomes" id="UP000837857"/>
    </source>
</evidence>
<evidence type="ECO:0000313" key="2">
    <source>
        <dbReference type="EMBL" id="CAH2054777.1"/>
    </source>
</evidence>
<protein>
    <submittedName>
        <fullName evidence="2">Uncharacterized protein</fullName>
    </submittedName>
</protein>
<feature type="compositionally biased region" description="Basic and acidic residues" evidence="1">
    <location>
        <begin position="63"/>
        <end position="79"/>
    </location>
</feature>